<organism evidence="2 3">
    <name type="scientific">Candidatus Uhrbacteria bacterium CG_4_9_14_3_um_filter_50_9</name>
    <dbReference type="NCBI Taxonomy" id="1975035"/>
    <lineage>
        <taxon>Bacteria</taxon>
        <taxon>Candidatus Uhriibacteriota</taxon>
    </lineage>
</organism>
<feature type="transmembrane region" description="Helical" evidence="1">
    <location>
        <begin position="6"/>
        <end position="23"/>
    </location>
</feature>
<protein>
    <submittedName>
        <fullName evidence="2">Uncharacterized protein</fullName>
    </submittedName>
</protein>
<keyword evidence="1" id="KW-0812">Transmembrane</keyword>
<sequence length="127" mass="14195">MWHWVIGVSVVVLLVLGWYYISLQDGETTSIGSGEFQAIFLDNGQVYFGRLDASGDRFYSLTDVFYLQSGATPIETTNALALTKLGNEAHGPEDQMQINIDHILFIEDMKNDSKVVQAINDYKNADN</sequence>
<evidence type="ECO:0000313" key="2">
    <source>
        <dbReference type="EMBL" id="PJA45315.1"/>
    </source>
</evidence>
<proteinExistence type="predicted"/>
<dbReference type="AlphaFoldDB" id="A0A2M7XBR1"/>
<comment type="caution">
    <text evidence="2">The sequence shown here is derived from an EMBL/GenBank/DDBJ whole genome shotgun (WGS) entry which is preliminary data.</text>
</comment>
<name>A0A2M7XBR1_9BACT</name>
<reference evidence="3" key="1">
    <citation type="submission" date="2017-09" db="EMBL/GenBank/DDBJ databases">
        <title>Depth-based differentiation of microbial function through sediment-hosted aquifers and enrichment of novel symbionts in the deep terrestrial subsurface.</title>
        <authorList>
            <person name="Probst A.J."/>
            <person name="Ladd B."/>
            <person name="Jarett J.K."/>
            <person name="Geller-Mcgrath D.E."/>
            <person name="Sieber C.M.K."/>
            <person name="Emerson J.B."/>
            <person name="Anantharaman K."/>
            <person name="Thomas B.C."/>
            <person name="Malmstrom R."/>
            <person name="Stieglmeier M."/>
            <person name="Klingl A."/>
            <person name="Woyke T."/>
            <person name="Ryan C.M."/>
            <person name="Banfield J.F."/>
        </authorList>
    </citation>
    <scope>NUCLEOTIDE SEQUENCE [LARGE SCALE GENOMIC DNA]</scope>
</reference>
<keyword evidence="1" id="KW-0472">Membrane</keyword>
<keyword evidence="1" id="KW-1133">Transmembrane helix</keyword>
<evidence type="ECO:0000256" key="1">
    <source>
        <dbReference type="SAM" id="Phobius"/>
    </source>
</evidence>
<accession>A0A2M7XBR1</accession>
<evidence type="ECO:0000313" key="3">
    <source>
        <dbReference type="Proteomes" id="UP000229385"/>
    </source>
</evidence>
<gene>
    <name evidence="2" type="ORF">CO174_03985</name>
</gene>
<dbReference type="EMBL" id="PFWU01000044">
    <property type="protein sequence ID" value="PJA45315.1"/>
    <property type="molecule type" value="Genomic_DNA"/>
</dbReference>
<dbReference type="Proteomes" id="UP000229385">
    <property type="component" value="Unassembled WGS sequence"/>
</dbReference>